<feature type="chain" id="PRO_5040315806" description="Halovibrin HvnA" evidence="1">
    <location>
        <begin position="23"/>
        <end position="443"/>
    </location>
</feature>
<evidence type="ECO:0000313" key="3">
    <source>
        <dbReference type="Proteomes" id="UP001106592"/>
    </source>
</evidence>
<name>A0A9Q2XG86_9PSED</name>
<dbReference type="Proteomes" id="UP001106592">
    <property type="component" value="Unassembled WGS sequence"/>
</dbReference>
<accession>A0A9Q2XG86</accession>
<feature type="signal peptide" evidence="1">
    <location>
        <begin position="1"/>
        <end position="22"/>
    </location>
</feature>
<evidence type="ECO:0008006" key="4">
    <source>
        <dbReference type="Google" id="ProtNLM"/>
    </source>
</evidence>
<dbReference type="RefSeq" id="WP_217973657.1">
    <property type="nucleotide sequence ID" value="NZ_JAHTBI010000010.1"/>
</dbReference>
<reference evidence="2" key="2">
    <citation type="journal article" date="2023" name="Plant Pathol.">
        <title>Dismantling and reorganizing Pseudomonas marginalis sensu#lato.</title>
        <authorList>
            <person name="Sawada H."/>
            <person name="Fujikawa T."/>
            <person name="Satou M."/>
        </authorList>
    </citation>
    <scope>NUCLEOTIDE SEQUENCE</scope>
    <source>
        <strain evidence="2">MAFF 301350</strain>
    </source>
</reference>
<keyword evidence="1" id="KW-0732">Signal</keyword>
<evidence type="ECO:0000256" key="1">
    <source>
        <dbReference type="SAM" id="SignalP"/>
    </source>
</evidence>
<comment type="caution">
    <text evidence="2">The sequence shown here is derived from an EMBL/GenBank/DDBJ whole genome shotgun (WGS) entry which is preliminary data.</text>
</comment>
<organism evidence="2 3">
    <name type="scientific">Pseudomonas aegrilactucae</name>
    <dbReference type="NCBI Taxonomy" id="2854028"/>
    <lineage>
        <taxon>Bacteria</taxon>
        <taxon>Pseudomonadati</taxon>
        <taxon>Pseudomonadota</taxon>
        <taxon>Gammaproteobacteria</taxon>
        <taxon>Pseudomonadales</taxon>
        <taxon>Pseudomonadaceae</taxon>
        <taxon>Pseudomonas</taxon>
    </lineage>
</organism>
<evidence type="ECO:0000313" key="2">
    <source>
        <dbReference type="EMBL" id="MBV6286138.1"/>
    </source>
</evidence>
<proteinExistence type="predicted"/>
<dbReference type="EMBL" id="JAHTBI010000010">
    <property type="protein sequence ID" value="MBV6286138.1"/>
    <property type="molecule type" value="Genomic_DNA"/>
</dbReference>
<protein>
    <recommendedName>
        <fullName evidence="4">Halovibrin HvnA</fullName>
    </recommendedName>
</protein>
<gene>
    <name evidence="2" type="ORF">KUO17_03630</name>
</gene>
<keyword evidence="3" id="KW-1185">Reference proteome</keyword>
<dbReference type="AlphaFoldDB" id="A0A9Q2XG86"/>
<reference evidence="2" key="1">
    <citation type="journal article" date="2022" name="Int. J. Syst. Evol. Microbiol.">
        <title>Pseudomonas aegrilactucae sp. nov. and Pseudomonas morbosilactucae sp. nov., pathogens causing bacterial rot of lettuce in Japan.</title>
        <authorList>
            <person name="Sawada H."/>
            <person name="Fujikawa T."/>
            <person name="Satou M."/>
        </authorList>
    </citation>
    <scope>NUCLEOTIDE SEQUENCE</scope>
    <source>
        <strain evidence="2">MAFF 301350</strain>
    </source>
</reference>
<sequence length="443" mass="47943">MSIIWRVCVALMLSGHGALALAEGGVEVARQLNARYNHTPAQCVGRTPAFSCSGVLLRGVPATFTGPFWTSTDPGSSTLRFEFLRKDRPPASLSATSGYLLFDRLTAVGRNTPYQGSQVTGSPGVVQVDAGASVQAVAVQGLFYDTLKAGGLPQAQRSQVDYFKATGVWLPVLRLQRNDAQGQVFGFSQSDQVSEGYRVAQRLNVRYGATDMRCRNGNSAFDCNGVLLRSTGVGSFHAWNPGPYSVGAGAVSFSYLRRDASITLVVWPQGYLIRELAAPATYPLRAGCFFPADGATHYSGTTYPCTFRGWCEQRNPPVASVADWTASFAGDVFGSCAFRPQADYVQLMMDLRRTRPGFSGWNEIMIDTWPQDIALKLPIEAFFYSLNSYYKPAAGAVGGLGGGQTFQRDYFQQTGRTLALVRLDVLASNGQPFSFDPAVQALP</sequence>